<name>A0AA39SGZ8_ACESA</name>
<dbReference type="PANTHER" id="PTHR46710:SF1">
    <property type="entry name" value="ARM REPEAT PROTEIN INTERACTING WITH ABF2"/>
    <property type="match status" value="1"/>
</dbReference>
<keyword evidence="3" id="KW-0175">Coiled coil</keyword>
<keyword evidence="1" id="KW-0677">Repeat</keyword>
<keyword evidence="6" id="KW-1185">Reference proteome</keyword>
<dbReference type="PROSITE" id="PS50176">
    <property type="entry name" value="ARM_REPEAT"/>
    <property type="match status" value="1"/>
</dbReference>
<evidence type="ECO:0000313" key="5">
    <source>
        <dbReference type="EMBL" id="KAK0590948.1"/>
    </source>
</evidence>
<feature type="region of interest" description="Disordered" evidence="4">
    <location>
        <begin position="310"/>
        <end position="334"/>
    </location>
</feature>
<feature type="repeat" description="ARM" evidence="2">
    <location>
        <begin position="374"/>
        <end position="424"/>
    </location>
</feature>
<evidence type="ECO:0000313" key="6">
    <source>
        <dbReference type="Proteomes" id="UP001168877"/>
    </source>
</evidence>
<dbReference type="Gene3D" id="1.25.10.10">
    <property type="entry name" value="Leucine-rich Repeat Variant"/>
    <property type="match status" value="1"/>
</dbReference>
<dbReference type="PANTHER" id="PTHR46710">
    <property type="entry name" value="ARM REPEAT PROTEIN INTERACTING WITH ABF2"/>
    <property type="match status" value="1"/>
</dbReference>
<feature type="compositionally biased region" description="Acidic residues" evidence="4">
    <location>
        <begin position="310"/>
        <end position="333"/>
    </location>
</feature>
<dbReference type="SUPFAM" id="SSF48371">
    <property type="entry name" value="ARM repeat"/>
    <property type="match status" value="1"/>
</dbReference>
<reference evidence="5" key="1">
    <citation type="journal article" date="2022" name="Plant J.">
        <title>Strategies of tolerance reflected in two North American maple genomes.</title>
        <authorList>
            <person name="McEvoy S.L."/>
            <person name="Sezen U.U."/>
            <person name="Trouern-Trend A."/>
            <person name="McMahon S.M."/>
            <person name="Schaberg P.G."/>
            <person name="Yang J."/>
            <person name="Wegrzyn J.L."/>
            <person name="Swenson N.G."/>
        </authorList>
    </citation>
    <scope>NUCLEOTIDE SEQUENCE</scope>
    <source>
        <strain evidence="5">NS2018</strain>
    </source>
</reference>
<accession>A0AA39SGZ8</accession>
<proteinExistence type="predicted"/>
<dbReference type="InterPro" id="IPR000225">
    <property type="entry name" value="Armadillo"/>
</dbReference>
<evidence type="ECO:0000256" key="1">
    <source>
        <dbReference type="ARBA" id="ARBA00022737"/>
    </source>
</evidence>
<dbReference type="InterPro" id="IPR011989">
    <property type="entry name" value="ARM-like"/>
</dbReference>
<dbReference type="InterPro" id="IPR016024">
    <property type="entry name" value="ARM-type_fold"/>
</dbReference>
<evidence type="ECO:0000256" key="3">
    <source>
        <dbReference type="SAM" id="Coils"/>
    </source>
</evidence>
<feature type="coiled-coil region" evidence="3">
    <location>
        <begin position="210"/>
        <end position="237"/>
    </location>
</feature>
<evidence type="ECO:0000256" key="4">
    <source>
        <dbReference type="SAM" id="MobiDB-lite"/>
    </source>
</evidence>
<sequence>MAEGLDSSVLTSNAVTAGSHVTTTISKTKADNPMWGPKARTRNLRKRKMEDLLVPKRPKKSRTLIVPLQSKKGSSELTGSNPIDSVFRDLDPLLEQKSSKVVVACSPTHFQDSDFFVLPDQSSGQNVLHPSATLSGFFGGEGSSRPAPVEATRSLLSDLDHLDPSVALRWAMTGELTFGLARDFESFEKDDMTDQCQRSLHFLTMLLRKCDLAVKDREKLTRQVNRLVEEKTKLLADNAKLLASHGNALATEKKKNEESSHLVATLEKQRDSLNFHLRDKLRGGLDPLIDYSPDFEFGYEEFCDDEIQEKGDQEDDDQGEGEDEEEVPVEDFQGDIGGCNNDCNTTCYYNIEKQPPLCEIHWMPEHQQLIVDKGALLHLVNLLNRHKDGNGSRAVNSVIRRAADAIANLAHQNSSIKTCVRMEGGIPPLVELLEFTDTKVQRVAAGARDPWHLKTMKIRIW</sequence>
<reference evidence="5" key="2">
    <citation type="submission" date="2023-06" db="EMBL/GenBank/DDBJ databases">
        <authorList>
            <person name="Swenson N.G."/>
            <person name="Wegrzyn J.L."/>
            <person name="Mcevoy S.L."/>
        </authorList>
    </citation>
    <scope>NUCLEOTIDE SEQUENCE</scope>
    <source>
        <strain evidence="5">NS2018</strain>
        <tissue evidence="5">Leaf</tissue>
    </source>
</reference>
<gene>
    <name evidence="5" type="ORF">LWI29_033508</name>
</gene>
<evidence type="ECO:0000256" key="2">
    <source>
        <dbReference type="PROSITE-ProRule" id="PRU00259"/>
    </source>
</evidence>
<dbReference type="InterPro" id="IPR044282">
    <property type="entry name" value="ABAP1/ARIA"/>
</dbReference>
<dbReference type="Proteomes" id="UP001168877">
    <property type="component" value="Unassembled WGS sequence"/>
</dbReference>
<dbReference type="Pfam" id="PF00514">
    <property type="entry name" value="Arm"/>
    <property type="match status" value="1"/>
</dbReference>
<dbReference type="EMBL" id="JAUESC010000381">
    <property type="protein sequence ID" value="KAK0590948.1"/>
    <property type="molecule type" value="Genomic_DNA"/>
</dbReference>
<organism evidence="5 6">
    <name type="scientific">Acer saccharum</name>
    <name type="common">Sugar maple</name>
    <dbReference type="NCBI Taxonomy" id="4024"/>
    <lineage>
        <taxon>Eukaryota</taxon>
        <taxon>Viridiplantae</taxon>
        <taxon>Streptophyta</taxon>
        <taxon>Embryophyta</taxon>
        <taxon>Tracheophyta</taxon>
        <taxon>Spermatophyta</taxon>
        <taxon>Magnoliopsida</taxon>
        <taxon>eudicotyledons</taxon>
        <taxon>Gunneridae</taxon>
        <taxon>Pentapetalae</taxon>
        <taxon>rosids</taxon>
        <taxon>malvids</taxon>
        <taxon>Sapindales</taxon>
        <taxon>Sapindaceae</taxon>
        <taxon>Hippocastanoideae</taxon>
        <taxon>Acereae</taxon>
        <taxon>Acer</taxon>
    </lineage>
</organism>
<comment type="caution">
    <text evidence="5">The sequence shown here is derived from an EMBL/GenBank/DDBJ whole genome shotgun (WGS) entry which is preliminary data.</text>
</comment>
<protein>
    <submittedName>
        <fullName evidence="5">Uncharacterized protein</fullName>
    </submittedName>
</protein>
<dbReference type="AlphaFoldDB" id="A0AA39SGZ8"/>
<dbReference type="SMART" id="SM00185">
    <property type="entry name" value="ARM"/>
    <property type="match status" value="2"/>
</dbReference>